<dbReference type="GO" id="GO:0036503">
    <property type="term" value="P:ERAD pathway"/>
    <property type="evidence" value="ECO:0007669"/>
    <property type="project" value="InterPro"/>
</dbReference>
<dbReference type="InterPro" id="IPR029071">
    <property type="entry name" value="Ubiquitin-like_domsf"/>
</dbReference>
<feature type="region of interest" description="Disordered" evidence="1">
    <location>
        <begin position="138"/>
        <end position="187"/>
    </location>
</feature>
<organism evidence="4 5">
    <name type="scientific">Meloidogyne graminicola</name>
    <dbReference type="NCBI Taxonomy" id="189291"/>
    <lineage>
        <taxon>Eukaryota</taxon>
        <taxon>Metazoa</taxon>
        <taxon>Ecdysozoa</taxon>
        <taxon>Nematoda</taxon>
        <taxon>Chromadorea</taxon>
        <taxon>Rhabditida</taxon>
        <taxon>Tylenchina</taxon>
        <taxon>Tylenchomorpha</taxon>
        <taxon>Tylenchoidea</taxon>
        <taxon>Meloidogynidae</taxon>
        <taxon>Meloidogyninae</taxon>
        <taxon>Meloidogyne</taxon>
    </lineage>
</organism>
<evidence type="ECO:0000313" key="4">
    <source>
        <dbReference type="EMBL" id="KAF7636904.1"/>
    </source>
</evidence>
<evidence type="ECO:0000256" key="2">
    <source>
        <dbReference type="SAM" id="Phobius"/>
    </source>
</evidence>
<dbReference type="OrthoDB" id="1679758at2759"/>
<dbReference type="SUPFAM" id="SSF54236">
    <property type="entry name" value="Ubiquitin-like"/>
    <property type="match status" value="1"/>
</dbReference>
<feature type="transmembrane region" description="Helical" evidence="2">
    <location>
        <begin position="24"/>
        <end position="46"/>
    </location>
</feature>
<dbReference type="SMART" id="SM00213">
    <property type="entry name" value="UBQ"/>
    <property type="match status" value="1"/>
</dbReference>
<reference evidence="4" key="1">
    <citation type="journal article" date="2020" name="Ecol. Evol.">
        <title>Genome structure and content of the rice root-knot nematode (Meloidogyne graminicola).</title>
        <authorList>
            <person name="Phan N.T."/>
            <person name="Danchin E.G.J."/>
            <person name="Klopp C."/>
            <person name="Perfus-Barbeoch L."/>
            <person name="Kozlowski D.K."/>
            <person name="Koutsovoulos G.D."/>
            <person name="Lopez-Roques C."/>
            <person name="Bouchez O."/>
            <person name="Zahm M."/>
            <person name="Besnard G."/>
            <person name="Bellafiore S."/>
        </authorList>
    </citation>
    <scope>NUCLEOTIDE SEQUENCE</scope>
    <source>
        <strain evidence="4">VN-18</strain>
    </source>
</reference>
<dbReference type="InterPro" id="IPR000626">
    <property type="entry name" value="Ubiquitin-like_dom"/>
</dbReference>
<dbReference type="InterPro" id="IPR040352">
    <property type="entry name" value="TMUB1/2"/>
</dbReference>
<feature type="domain" description="Ubiquitin-like" evidence="3">
    <location>
        <begin position="191"/>
        <end position="259"/>
    </location>
</feature>
<keyword evidence="5" id="KW-1185">Reference proteome</keyword>
<feature type="transmembrane region" description="Helical" evidence="2">
    <location>
        <begin position="412"/>
        <end position="428"/>
    </location>
</feature>
<sequence length="440" mass="49892">FSFFKNSMTFEFGTFIANFNLIELFLNFLPSFIFAIFFTVILVLIWKSTSSEQLNFNLFIVHTRQTDFQILQLADTEVIDNGDSTELTLNSSTVNSISIISQETVINRPLIIQAPSSIDYITPAILARVLDMDSSTLLSTTTSNSNNNSQNSTDQEQGEQQSSSSTQNEVNNSVQNEEINSDTTNTSSDSICVKIKFLDDSLKIVYVNKNSTVGEFKRSNFSEDLKAGKVIRLIYQGRLLRDDKATISSFGLTDQCVLHCHIGTRPYGTTTNNEPIGNENAQNSQVPPGPILRGGSRIIETIFNFHFNFVLAYVASFVRIVWEWSTRHEEGAAPQGTIASFIFHLRQKVRYCLSVFLDILIGPAFARQQQQQRLEDNQHNIGNLMALIVFVKFLLLWCFVIVYPQFTDRRSIFFLSMLTSTSGLYFYFSRANALQRQRTE</sequence>
<dbReference type="EMBL" id="JABEBT010000025">
    <property type="protein sequence ID" value="KAF7636904.1"/>
    <property type="molecule type" value="Genomic_DNA"/>
</dbReference>
<comment type="caution">
    <text evidence="4">The sequence shown here is derived from an EMBL/GenBank/DDBJ whole genome shotgun (WGS) entry which is preliminary data.</text>
</comment>
<protein>
    <submittedName>
        <fullName evidence="4">Ubiquitin-like domain-containing protein</fullName>
    </submittedName>
</protein>
<evidence type="ECO:0000256" key="1">
    <source>
        <dbReference type="SAM" id="MobiDB-lite"/>
    </source>
</evidence>
<keyword evidence="2" id="KW-0472">Membrane</keyword>
<dbReference type="Pfam" id="PF00240">
    <property type="entry name" value="ubiquitin"/>
    <property type="match status" value="1"/>
</dbReference>
<evidence type="ECO:0000313" key="5">
    <source>
        <dbReference type="Proteomes" id="UP000605970"/>
    </source>
</evidence>
<feature type="transmembrane region" description="Helical" evidence="2">
    <location>
        <begin position="387"/>
        <end position="406"/>
    </location>
</feature>
<dbReference type="PANTHER" id="PTHR14557">
    <property type="entry name" value="PROTEIN C7ORF21"/>
    <property type="match status" value="1"/>
</dbReference>
<dbReference type="Proteomes" id="UP000605970">
    <property type="component" value="Unassembled WGS sequence"/>
</dbReference>
<accession>A0A8S9ZUH5</accession>
<dbReference type="AlphaFoldDB" id="A0A8S9ZUH5"/>
<keyword evidence="2" id="KW-1133">Transmembrane helix</keyword>
<feature type="non-terminal residue" evidence="4">
    <location>
        <position position="1"/>
    </location>
</feature>
<dbReference type="PROSITE" id="PS50053">
    <property type="entry name" value="UBIQUITIN_2"/>
    <property type="match status" value="1"/>
</dbReference>
<gene>
    <name evidence="4" type="ORF">Mgra_00003644</name>
</gene>
<name>A0A8S9ZUH5_9BILA</name>
<dbReference type="CDD" id="cd17057">
    <property type="entry name" value="Ubl_TMUB1_like"/>
    <property type="match status" value="1"/>
</dbReference>
<proteinExistence type="predicted"/>
<keyword evidence="2" id="KW-0812">Transmembrane</keyword>
<evidence type="ECO:0000259" key="3">
    <source>
        <dbReference type="PROSITE" id="PS50053"/>
    </source>
</evidence>
<dbReference type="Gene3D" id="3.10.20.90">
    <property type="entry name" value="Phosphatidylinositol 3-kinase Catalytic Subunit, Chain A, domain 1"/>
    <property type="match status" value="1"/>
</dbReference>
<dbReference type="PANTHER" id="PTHR14557:SF5">
    <property type="entry name" value="UBIQUITIN-LIKE DOMAIN-CONTAINING PROTEIN"/>
    <property type="match status" value="1"/>
</dbReference>